<dbReference type="RefSeq" id="XP_001486624.2">
    <property type="nucleotide sequence ID" value="XM_001486574.1"/>
</dbReference>
<keyword evidence="1" id="KW-0472">Membrane</keyword>
<protein>
    <submittedName>
        <fullName evidence="2">Uncharacterized protein</fullName>
    </submittedName>
</protein>
<dbReference type="GeneID" id="5129164"/>
<dbReference type="OrthoDB" id="10457382at2759"/>
<feature type="transmembrane region" description="Helical" evidence="1">
    <location>
        <begin position="341"/>
        <end position="360"/>
    </location>
</feature>
<dbReference type="EMBL" id="CH408155">
    <property type="protein sequence ID" value="EDK35903.2"/>
    <property type="molecule type" value="Genomic_DNA"/>
</dbReference>
<keyword evidence="1" id="KW-1133">Transmembrane helix</keyword>
<evidence type="ECO:0000313" key="3">
    <source>
        <dbReference type="Proteomes" id="UP000001997"/>
    </source>
</evidence>
<dbReference type="AlphaFoldDB" id="A5D9Q0"/>
<feature type="transmembrane region" description="Helical" evidence="1">
    <location>
        <begin position="388"/>
        <end position="408"/>
    </location>
</feature>
<dbReference type="Proteomes" id="UP000001997">
    <property type="component" value="Unassembled WGS sequence"/>
</dbReference>
<dbReference type="KEGG" id="pgu:PGUG_00001"/>
<keyword evidence="1" id="KW-0812">Transmembrane</keyword>
<name>A5D9Q0_PICGU</name>
<evidence type="ECO:0000256" key="1">
    <source>
        <dbReference type="SAM" id="Phobius"/>
    </source>
</evidence>
<dbReference type="InParanoid" id="A5D9Q0"/>
<reference evidence="2 3" key="1">
    <citation type="journal article" date="2009" name="Nature">
        <title>Evolution of pathogenicity and sexual reproduction in eight Candida genomes.</title>
        <authorList>
            <person name="Butler G."/>
            <person name="Rasmussen M.D."/>
            <person name="Lin M.F."/>
            <person name="Santos M.A."/>
            <person name="Sakthikumar S."/>
            <person name="Munro C.A."/>
            <person name="Rheinbay E."/>
            <person name="Grabherr M."/>
            <person name="Forche A."/>
            <person name="Reedy J.L."/>
            <person name="Agrafioti I."/>
            <person name="Arnaud M.B."/>
            <person name="Bates S."/>
            <person name="Brown A.J."/>
            <person name="Brunke S."/>
            <person name="Costanzo M.C."/>
            <person name="Fitzpatrick D.A."/>
            <person name="de Groot P.W."/>
            <person name="Harris D."/>
            <person name="Hoyer L.L."/>
            <person name="Hube B."/>
            <person name="Klis F.M."/>
            <person name="Kodira C."/>
            <person name="Lennard N."/>
            <person name="Logue M.E."/>
            <person name="Martin R."/>
            <person name="Neiman A.M."/>
            <person name="Nikolaou E."/>
            <person name="Quail M.A."/>
            <person name="Quinn J."/>
            <person name="Santos M.C."/>
            <person name="Schmitzberger F.F."/>
            <person name="Sherlock G."/>
            <person name="Shah P."/>
            <person name="Silverstein K.A."/>
            <person name="Skrzypek M.S."/>
            <person name="Soll D."/>
            <person name="Staggs R."/>
            <person name="Stansfield I."/>
            <person name="Stumpf M.P."/>
            <person name="Sudbery P.E."/>
            <person name="Srikantha T."/>
            <person name="Zeng Q."/>
            <person name="Berman J."/>
            <person name="Berriman M."/>
            <person name="Heitman J."/>
            <person name="Gow N.A."/>
            <person name="Lorenz M.C."/>
            <person name="Birren B.W."/>
            <person name="Kellis M."/>
            <person name="Cuomo C.A."/>
        </authorList>
    </citation>
    <scope>NUCLEOTIDE SEQUENCE [LARGE SCALE GENOMIC DNA]</scope>
    <source>
        <strain evidence="3">ATCC 6260 / CBS 566 / DSM 6381 / JCM 1539 / NBRC 10279 / NRRL Y-324</strain>
    </source>
</reference>
<dbReference type="HOGENOM" id="CLU_690995_0_0_1"/>
<accession>A5D9Q0</accession>
<evidence type="ECO:0000313" key="2">
    <source>
        <dbReference type="EMBL" id="EDK35903.2"/>
    </source>
</evidence>
<organism evidence="2 3">
    <name type="scientific">Meyerozyma guilliermondii (strain ATCC 6260 / CBS 566 / DSM 6381 / JCM 1539 / NBRC 10279 / NRRL Y-324)</name>
    <name type="common">Yeast</name>
    <name type="synonym">Candida guilliermondii</name>
    <dbReference type="NCBI Taxonomy" id="294746"/>
    <lineage>
        <taxon>Eukaryota</taxon>
        <taxon>Fungi</taxon>
        <taxon>Dikarya</taxon>
        <taxon>Ascomycota</taxon>
        <taxon>Saccharomycotina</taxon>
        <taxon>Pichiomycetes</taxon>
        <taxon>Debaryomycetaceae</taxon>
        <taxon>Meyerozyma</taxon>
    </lineage>
</organism>
<feature type="transmembrane region" description="Helical" evidence="1">
    <location>
        <begin position="315"/>
        <end position="334"/>
    </location>
</feature>
<keyword evidence="3" id="KW-1185">Reference proteome</keyword>
<dbReference type="STRING" id="294746.A5D9Q0"/>
<feature type="transmembrane region" description="Helical" evidence="1">
    <location>
        <begin position="56"/>
        <end position="77"/>
    </location>
</feature>
<sequence length="409" mass="45269">MLDPPPPYQKDAPNGEVTLASQAVTLEQTLESNLPHYSAITTFKNYWRPWYCFRSLMSLVVFTIYLLVVIGCSVHGLKSLYLVHFDNVGGRILVRDDTYAATAMPLRREITSGTESSAIAFREVSSEVSSSAFAAVTGISESGNLVATPPTPVSSTSATFSTTTSATLTGSKSSFRSVTATWQIYGTATVSSARAAASSFHTVPEASYLPNPLGSYTSYMGYFGTVEDGHYRHSWAMGIPDDYYVSIWSYGYYSSGYKTKRNSINSGIDYSKMVNSNSRVWIYMPGLNYKETEIGFSKKSKLNHTNNIAKALQPLSVILMVSIVLFVGMVFQILPRKWNPYVASLTVVYSFVFNILYSVVAKNYATYISTAFSLQEITVKKGSQSVTLIWVAFAFQCIFCFVELILYLK</sequence>
<proteinExistence type="predicted"/>
<dbReference type="VEuPathDB" id="FungiDB:PGUG_00001"/>
<gene>
    <name evidence="2" type="ORF">PGUG_00001</name>
</gene>